<dbReference type="SMART" id="SM00194">
    <property type="entry name" value="PTPc"/>
    <property type="match status" value="1"/>
</dbReference>
<feature type="domain" description="Tyrosine-protein phosphatase" evidence="2">
    <location>
        <begin position="80"/>
        <end position="330"/>
    </location>
</feature>
<dbReference type="Gene3D" id="3.90.190.10">
    <property type="entry name" value="Protein tyrosine phosphatase superfamily"/>
    <property type="match status" value="1"/>
</dbReference>
<evidence type="ECO:0000259" key="3">
    <source>
        <dbReference type="PROSITE" id="PS50056"/>
    </source>
</evidence>
<sequence>MKRQTSRKRKDKNDDGKTAEDGDENSKMKKKGMMATTATSGRKQAVKGASKDGKQGVPKPVIEAYQHFVKTTSATGIQGLLEEFTDIKKTTQAIGETPKMAFDANPLKNRYKDVFCVDESRVVLRWPEGAGNYVHANWAPIDEKRKYICTQGPIVATIEDFWRMIWQEKSKSILMLCNIVEQGKKKCEQYWPEGPNGEGQYGPVSVKVKAIREYRKYMTRTTLTLTVEAESFDIEHIQWNDWPDRGVPLDVTTCVALIELLAKMSPTTIHCSAGIGRTGTIVGLDMMLTKLRSGQKVSLKNTVIALRARRHGSVQMDIQYLYMHRVLLADAVVKGIVAEEEIADFVGQYEALCKQRGFM</sequence>
<dbReference type="EnsemblMetazoa" id="PPA09686b.1">
    <property type="protein sequence ID" value="PPA09686b.1"/>
    <property type="gene ID" value="WBGene00099240"/>
</dbReference>
<proteinExistence type="predicted"/>
<dbReference type="PRINTS" id="PR00700">
    <property type="entry name" value="PRTYPHPHTASE"/>
</dbReference>
<dbReference type="InterPro" id="IPR003595">
    <property type="entry name" value="Tyr_Pase_cat"/>
</dbReference>
<dbReference type="InterPro" id="IPR029021">
    <property type="entry name" value="Prot-tyrosine_phosphatase-like"/>
</dbReference>
<dbReference type="PANTHER" id="PTHR46163">
    <property type="entry name" value="TYROSINE-PROTEIN PHOSPHATASE-RELATED"/>
    <property type="match status" value="1"/>
</dbReference>
<evidence type="ECO:0000256" key="1">
    <source>
        <dbReference type="SAM" id="MobiDB-lite"/>
    </source>
</evidence>
<reference evidence="4" key="2">
    <citation type="submission" date="2022-06" db="UniProtKB">
        <authorList>
            <consortium name="EnsemblMetazoa"/>
        </authorList>
    </citation>
    <scope>IDENTIFICATION</scope>
    <source>
        <strain evidence="4">PS312</strain>
    </source>
</reference>
<organism evidence="4 5">
    <name type="scientific">Pristionchus pacificus</name>
    <name type="common">Parasitic nematode worm</name>
    <dbReference type="NCBI Taxonomy" id="54126"/>
    <lineage>
        <taxon>Eukaryota</taxon>
        <taxon>Metazoa</taxon>
        <taxon>Ecdysozoa</taxon>
        <taxon>Nematoda</taxon>
        <taxon>Chromadorea</taxon>
        <taxon>Rhabditida</taxon>
        <taxon>Rhabditina</taxon>
        <taxon>Diplogasteromorpha</taxon>
        <taxon>Diplogasteroidea</taxon>
        <taxon>Neodiplogasteridae</taxon>
        <taxon>Pristionchus</taxon>
    </lineage>
</organism>
<accession>A0A8R1YAE2</accession>
<dbReference type="PROSITE" id="PS00383">
    <property type="entry name" value="TYR_PHOSPHATASE_1"/>
    <property type="match status" value="1"/>
</dbReference>
<feature type="region of interest" description="Disordered" evidence="1">
    <location>
        <begin position="1"/>
        <end position="57"/>
    </location>
</feature>
<dbReference type="PROSITE" id="PS50056">
    <property type="entry name" value="TYR_PHOSPHATASE_2"/>
    <property type="match status" value="1"/>
</dbReference>
<evidence type="ECO:0000313" key="4">
    <source>
        <dbReference type="EnsemblMetazoa" id="PPA09686b.1"/>
    </source>
</evidence>
<keyword evidence="5" id="KW-1185">Reference proteome</keyword>
<reference evidence="5" key="1">
    <citation type="journal article" date="2008" name="Nat. Genet.">
        <title>The Pristionchus pacificus genome provides a unique perspective on nematode lifestyle and parasitism.</title>
        <authorList>
            <person name="Dieterich C."/>
            <person name="Clifton S.W."/>
            <person name="Schuster L.N."/>
            <person name="Chinwalla A."/>
            <person name="Delehaunty K."/>
            <person name="Dinkelacker I."/>
            <person name="Fulton L."/>
            <person name="Fulton R."/>
            <person name="Godfrey J."/>
            <person name="Minx P."/>
            <person name="Mitreva M."/>
            <person name="Roeseler W."/>
            <person name="Tian H."/>
            <person name="Witte H."/>
            <person name="Yang S.P."/>
            <person name="Wilson R.K."/>
            <person name="Sommer R.J."/>
        </authorList>
    </citation>
    <scope>NUCLEOTIDE SEQUENCE [LARGE SCALE GENOMIC DNA]</scope>
    <source>
        <strain evidence="5">PS312</strain>
    </source>
</reference>
<dbReference type="InterPro" id="IPR000242">
    <property type="entry name" value="PTP_cat"/>
</dbReference>
<dbReference type="SMART" id="SM00404">
    <property type="entry name" value="PTPc_motif"/>
    <property type="match status" value="1"/>
</dbReference>
<dbReference type="GO" id="GO:0004725">
    <property type="term" value="F:protein tyrosine phosphatase activity"/>
    <property type="evidence" value="ECO:0007669"/>
    <property type="project" value="InterPro"/>
</dbReference>
<dbReference type="CDD" id="cd00047">
    <property type="entry name" value="PTPc"/>
    <property type="match status" value="1"/>
</dbReference>
<dbReference type="Pfam" id="PF00102">
    <property type="entry name" value="Y_phosphatase"/>
    <property type="match status" value="1"/>
</dbReference>
<dbReference type="InterPro" id="IPR052782">
    <property type="entry name" value="Oocyte-zygote_transition_reg"/>
</dbReference>
<dbReference type="AlphaFoldDB" id="A0A8R1YAE2"/>
<feature type="compositionally biased region" description="Basic and acidic residues" evidence="1">
    <location>
        <begin position="11"/>
        <end position="27"/>
    </location>
</feature>
<gene>
    <name evidence="4" type="primary">WBGene00099240</name>
</gene>
<dbReference type="InterPro" id="IPR000387">
    <property type="entry name" value="Tyr_Pase_dom"/>
</dbReference>
<dbReference type="FunFam" id="3.90.190.10:FF:000403">
    <property type="entry name" value="Uncharacterized protein"/>
    <property type="match status" value="1"/>
</dbReference>
<name>A0A8R1YAE2_PRIPA</name>
<dbReference type="PANTHER" id="PTHR46163:SF2">
    <property type="entry name" value="PROTEIN-TYROSINE PHOSPHATASE"/>
    <property type="match status" value="1"/>
</dbReference>
<evidence type="ECO:0000313" key="5">
    <source>
        <dbReference type="Proteomes" id="UP000005239"/>
    </source>
</evidence>
<dbReference type="SUPFAM" id="SSF52799">
    <property type="entry name" value="(Phosphotyrosine protein) phosphatases II"/>
    <property type="match status" value="1"/>
</dbReference>
<feature type="domain" description="Tyrosine specific protein phosphatases" evidence="3">
    <location>
        <begin position="266"/>
        <end position="321"/>
    </location>
</feature>
<dbReference type="PROSITE" id="PS50055">
    <property type="entry name" value="TYR_PHOSPHATASE_PTP"/>
    <property type="match status" value="1"/>
</dbReference>
<protein>
    <submittedName>
        <fullName evidence="4">Tyrosine phosphatase</fullName>
    </submittedName>
</protein>
<evidence type="ECO:0000259" key="2">
    <source>
        <dbReference type="PROSITE" id="PS50055"/>
    </source>
</evidence>
<dbReference type="InterPro" id="IPR016130">
    <property type="entry name" value="Tyr_Pase_AS"/>
</dbReference>
<feature type="compositionally biased region" description="Basic residues" evidence="1">
    <location>
        <begin position="1"/>
        <end position="10"/>
    </location>
</feature>
<dbReference type="Proteomes" id="UP000005239">
    <property type="component" value="Unassembled WGS sequence"/>
</dbReference>